<feature type="transmembrane region" description="Helical" evidence="1">
    <location>
        <begin position="57"/>
        <end position="76"/>
    </location>
</feature>
<feature type="transmembrane region" description="Helical" evidence="1">
    <location>
        <begin position="216"/>
        <end position="247"/>
    </location>
</feature>
<evidence type="ECO:0000256" key="1">
    <source>
        <dbReference type="SAM" id="Phobius"/>
    </source>
</evidence>
<feature type="transmembrane region" description="Helical" evidence="1">
    <location>
        <begin position="115"/>
        <end position="134"/>
    </location>
</feature>
<evidence type="ECO:0000313" key="5">
    <source>
        <dbReference type="Proteomes" id="UP000473470"/>
    </source>
</evidence>
<dbReference type="Proteomes" id="UP000473470">
    <property type="component" value="Unassembled WGS sequence"/>
</dbReference>
<keyword evidence="1" id="KW-0472">Membrane</keyword>
<organism evidence="3">
    <name type="scientific">Burkholderia stagnalis</name>
    <dbReference type="NCBI Taxonomy" id="1503054"/>
    <lineage>
        <taxon>Bacteria</taxon>
        <taxon>Pseudomonadati</taxon>
        <taxon>Pseudomonadota</taxon>
        <taxon>Betaproteobacteria</taxon>
        <taxon>Burkholderiales</taxon>
        <taxon>Burkholderiaceae</taxon>
        <taxon>Burkholderia</taxon>
        <taxon>Burkholderia cepacia complex</taxon>
    </lineage>
</organism>
<evidence type="ECO:0000313" key="4">
    <source>
        <dbReference type="Proteomes" id="UP000068603"/>
    </source>
</evidence>
<dbReference type="EMBL" id="LPHB01000056">
    <property type="protein sequence ID" value="KWA58621.1"/>
    <property type="molecule type" value="Genomic_DNA"/>
</dbReference>
<dbReference type="KEGG" id="bstg:WT74_23235"/>
<feature type="transmembrane region" description="Helical" evidence="1">
    <location>
        <begin position="88"/>
        <end position="109"/>
    </location>
</feature>
<feature type="transmembrane region" description="Helical" evidence="1">
    <location>
        <begin position="259"/>
        <end position="277"/>
    </location>
</feature>
<feature type="transmembrane region" description="Helical" evidence="1">
    <location>
        <begin position="21"/>
        <end position="45"/>
    </location>
</feature>
<proteinExistence type="predicted"/>
<evidence type="ECO:0000313" key="2">
    <source>
        <dbReference type="EMBL" id="KAB0635664.1"/>
    </source>
</evidence>
<reference evidence="2 5" key="2">
    <citation type="submission" date="2019-09" db="EMBL/GenBank/DDBJ databases">
        <title>Draft genome sequences of 48 bacterial type strains from the CCUG.</title>
        <authorList>
            <person name="Tunovic T."/>
            <person name="Pineiro-Iglesias B."/>
            <person name="Unosson C."/>
            <person name="Inganas E."/>
            <person name="Ohlen M."/>
            <person name="Cardew S."/>
            <person name="Jensie-Markopoulos S."/>
            <person name="Salva-Serra F."/>
            <person name="Jaen-Luchoro D."/>
            <person name="Karlsson R."/>
            <person name="Svensson-Stadler L."/>
            <person name="Chun J."/>
            <person name="Moore E."/>
        </authorList>
    </citation>
    <scope>NUCLEOTIDE SEQUENCE [LARGE SCALE GENOMIC DNA]</scope>
    <source>
        <strain evidence="2 5">CCUG 65686</strain>
    </source>
</reference>
<dbReference type="STRING" id="1503054.WT74_23235"/>
<keyword evidence="1" id="KW-0812">Transmembrane</keyword>
<sequence length="433" mass="46173">MSYGPRPIPVVAQSASRTAATLAWAALVIGLGLSPLGDFLSVYAAKGAATQGADARVSLLLRGMMIAGLMAALLSGCRVSLAGLRRTILFAFVLCATLGSFVLGALTGHELLEQMVFALKVFTFFVYPAAMLMLSDRRLAQIESVVFVSLLVYGLSIVIGASLSIDMFRSYQADTQIRSGYKGIIYAQNEAAALVVAAIGFGYLHALLRGWTWRSVALVACMLVAAALTGTKGAMLGALGVTCAYLYARHNALKASGYAGVALLVLGGAAAGAYLFIPKVTAAVDLSLRYFEYRGGRIGNDKVLTLLLSGRNLKFANVWADLQQNHYIALLTGGHPVVRYMVEIDVPDLILAFGFPIFVMYFASLTRVFARGGQHRNANRFGRLFFFVLIAMASSAGHVLGSAVVSPYLALIAVMIRRARRPVRDAASHSPSI</sequence>
<dbReference type="Proteomes" id="UP000068603">
    <property type="component" value="Unassembled WGS sequence"/>
</dbReference>
<feature type="transmembrane region" description="Helical" evidence="1">
    <location>
        <begin position="349"/>
        <end position="369"/>
    </location>
</feature>
<evidence type="ECO:0008006" key="6">
    <source>
        <dbReference type="Google" id="ProtNLM"/>
    </source>
</evidence>
<feature type="transmembrane region" description="Helical" evidence="1">
    <location>
        <begin position="381"/>
        <end position="414"/>
    </location>
</feature>
<feature type="transmembrane region" description="Helical" evidence="1">
    <location>
        <begin position="146"/>
        <end position="165"/>
    </location>
</feature>
<comment type="caution">
    <text evidence="3">The sequence shown here is derived from an EMBL/GenBank/DDBJ whole genome shotgun (WGS) entry which is preliminary data.</text>
</comment>
<reference evidence="3 4" key="1">
    <citation type="submission" date="2015-11" db="EMBL/GenBank/DDBJ databases">
        <title>Expanding the genomic diversity of Burkholderia species for the development of highly accurate diagnostics.</title>
        <authorList>
            <person name="Sahl J."/>
            <person name="Keim P."/>
            <person name="Wagner D."/>
        </authorList>
    </citation>
    <scope>NUCLEOTIDE SEQUENCE [LARGE SCALE GENOMIC DNA]</scope>
    <source>
        <strain evidence="3 4">MSMB1960WGS</strain>
    </source>
</reference>
<dbReference type="EMBL" id="VZOK01000036">
    <property type="protein sequence ID" value="KAB0635664.1"/>
    <property type="molecule type" value="Genomic_DNA"/>
</dbReference>
<name>A0A125IF63_9BURK</name>
<feature type="transmembrane region" description="Helical" evidence="1">
    <location>
        <begin position="185"/>
        <end position="204"/>
    </location>
</feature>
<protein>
    <recommendedName>
        <fullName evidence="6">O-antigen ligase family protein</fullName>
    </recommendedName>
</protein>
<evidence type="ECO:0000313" key="3">
    <source>
        <dbReference type="EMBL" id="KWA58621.1"/>
    </source>
</evidence>
<gene>
    <name evidence="2" type="ORF">F7R25_22380</name>
    <name evidence="3" type="ORF">WT44_20840</name>
</gene>
<keyword evidence="1" id="KW-1133">Transmembrane helix</keyword>
<dbReference type="AlphaFoldDB" id="A0A125IF63"/>
<accession>A0A125IF63</accession>